<keyword evidence="1" id="KW-1133">Transmembrane helix</keyword>
<protein>
    <submittedName>
        <fullName evidence="2">Uncharacterized protein</fullName>
    </submittedName>
</protein>
<name>A0AAX2GYH3_9FLAO</name>
<keyword evidence="1" id="KW-0472">Membrane</keyword>
<feature type="transmembrane region" description="Helical" evidence="1">
    <location>
        <begin position="61"/>
        <end position="80"/>
    </location>
</feature>
<dbReference type="EMBL" id="LT906449">
    <property type="protein sequence ID" value="SNV11629.1"/>
    <property type="molecule type" value="Genomic_DNA"/>
</dbReference>
<evidence type="ECO:0000256" key="1">
    <source>
        <dbReference type="SAM" id="Phobius"/>
    </source>
</evidence>
<gene>
    <name evidence="2" type="ORF">SAMEA44541418_01437</name>
</gene>
<accession>A0AAX2GYH3</accession>
<organism evidence="2 3">
    <name type="scientific">Capnocytophaga haemolytica</name>
    <dbReference type="NCBI Taxonomy" id="45243"/>
    <lineage>
        <taxon>Bacteria</taxon>
        <taxon>Pseudomonadati</taxon>
        <taxon>Bacteroidota</taxon>
        <taxon>Flavobacteriia</taxon>
        <taxon>Flavobacteriales</taxon>
        <taxon>Flavobacteriaceae</taxon>
        <taxon>Capnocytophaga</taxon>
    </lineage>
</organism>
<dbReference type="Proteomes" id="UP000215539">
    <property type="component" value="Chromosome 1"/>
</dbReference>
<keyword evidence="1" id="KW-0812">Transmembrane</keyword>
<dbReference type="AlphaFoldDB" id="A0AAX2GYH3"/>
<evidence type="ECO:0000313" key="2">
    <source>
        <dbReference type="EMBL" id="SNV11629.1"/>
    </source>
</evidence>
<evidence type="ECO:0000313" key="3">
    <source>
        <dbReference type="Proteomes" id="UP000215539"/>
    </source>
</evidence>
<proteinExistence type="predicted"/>
<sequence>MENKILIFTCIDYIKDNCIYDFLDDFFQEYASYDYESFIDKLCKIDKGLNRCEPHKRHNNCLCGSGLFVLICCCISSVVAEGDNANMVFMYLVIKAKVFEYYSSSYL</sequence>
<reference evidence="2 3" key="1">
    <citation type="submission" date="2017-06" db="EMBL/GenBank/DDBJ databases">
        <authorList>
            <consortium name="Pathogen Informatics"/>
        </authorList>
    </citation>
    <scope>NUCLEOTIDE SEQUENCE [LARGE SCALE GENOMIC DNA]</scope>
    <source>
        <strain evidence="2 3">NCTC12947</strain>
    </source>
</reference>